<organism evidence="2 3">
    <name type="scientific">Spirosoma profusum</name>
    <dbReference type="NCBI Taxonomy" id="2771354"/>
    <lineage>
        <taxon>Bacteria</taxon>
        <taxon>Pseudomonadati</taxon>
        <taxon>Bacteroidota</taxon>
        <taxon>Cytophagia</taxon>
        <taxon>Cytophagales</taxon>
        <taxon>Cytophagaceae</taxon>
        <taxon>Spirosoma</taxon>
    </lineage>
</organism>
<dbReference type="PANTHER" id="PTHR12461:SF105">
    <property type="entry name" value="HYPOXIA-INDUCIBLE FACTOR 1-ALPHA INHIBITOR"/>
    <property type="match status" value="1"/>
</dbReference>
<protein>
    <submittedName>
        <fullName evidence="2">Cupin-like domain-containing protein</fullName>
    </submittedName>
</protein>
<dbReference type="SUPFAM" id="SSF51197">
    <property type="entry name" value="Clavaminate synthase-like"/>
    <property type="match status" value="1"/>
</dbReference>
<reference evidence="2" key="1">
    <citation type="submission" date="2020-09" db="EMBL/GenBank/DDBJ databases">
        <authorList>
            <person name="Kim M.K."/>
        </authorList>
    </citation>
    <scope>NUCLEOTIDE SEQUENCE</scope>
    <source>
        <strain evidence="2">BT702</strain>
    </source>
</reference>
<sequence>MVATTEVAPPKAITQIDKRTNISRKELLAEYVEPAIPVVLTNATHDWKAIGKFTPEFFKKNYGHISKEIKGVTYTLSEYVDLMLASTPEKPAPYPFNIDMRQYVPELLGDIQPEILYGKSDRVNHPLLPKFMLNATTVYELFFGGNGGYFPFLHVDALFLHTQITQLHGSKEFFLYSPDQAPYMYPREDNDKISQIDAFNPDYEKFPLFKKAKPLRITVEEGETILFPTRWWHTTQIHEPCISVGRVQLNAGNWGDFTDDIYKLWNRLHPGHPKLAAPALIYNKVIGQVMNIQEKFSAV</sequence>
<dbReference type="EMBL" id="JACWZY010000017">
    <property type="protein sequence ID" value="MBD2702865.1"/>
    <property type="molecule type" value="Genomic_DNA"/>
</dbReference>
<name>A0A926XYZ2_9BACT</name>
<accession>A0A926XYZ2</accession>
<dbReference type="PROSITE" id="PS51184">
    <property type="entry name" value="JMJC"/>
    <property type="match status" value="1"/>
</dbReference>
<dbReference type="InterPro" id="IPR041667">
    <property type="entry name" value="Cupin_8"/>
</dbReference>
<proteinExistence type="predicted"/>
<dbReference type="Pfam" id="PF13621">
    <property type="entry name" value="Cupin_8"/>
    <property type="match status" value="1"/>
</dbReference>
<evidence type="ECO:0000313" key="3">
    <source>
        <dbReference type="Proteomes" id="UP000598820"/>
    </source>
</evidence>
<dbReference type="InterPro" id="IPR003347">
    <property type="entry name" value="JmjC_dom"/>
</dbReference>
<dbReference type="Gene3D" id="2.60.120.650">
    <property type="entry name" value="Cupin"/>
    <property type="match status" value="1"/>
</dbReference>
<evidence type="ECO:0000313" key="2">
    <source>
        <dbReference type="EMBL" id="MBD2702865.1"/>
    </source>
</evidence>
<dbReference type="RefSeq" id="WP_190888704.1">
    <property type="nucleotide sequence ID" value="NZ_JACWZY010000017.1"/>
</dbReference>
<keyword evidence="3" id="KW-1185">Reference proteome</keyword>
<dbReference type="Proteomes" id="UP000598820">
    <property type="component" value="Unassembled WGS sequence"/>
</dbReference>
<feature type="domain" description="JmjC" evidence="1">
    <location>
        <begin position="93"/>
        <end position="263"/>
    </location>
</feature>
<evidence type="ECO:0000259" key="1">
    <source>
        <dbReference type="PROSITE" id="PS51184"/>
    </source>
</evidence>
<dbReference type="PANTHER" id="PTHR12461">
    <property type="entry name" value="HYPOXIA-INDUCIBLE FACTOR 1 ALPHA INHIBITOR-RELATED"/>
    <property type="match status" value="1"/>
</dbReference>
<comment type="caution">
    <text evidence="2">The sequence shown here is derived from an EMBL/GenBank/DDBJ whole genome shotgun (WGS) entry which is preliminary data.</text>
</comment>
<dbReference type="AlphaFoldDB" id="A0A926XYZ2"/>
<gene>
    <name evidence="2" type="ORF">IC229_19620</name>
</gene>